<name>A0A4Y9YX09_9AGAM</name>
<feature type="compositionally biased region" description="Acidic residues" evidence="1">
    <location>
        <begin position="111"/>
        <end position="126"/>
    </location>
</feature>
<organism evidence="2 3">
    <name type="scientific">Dentipellis fragilis</name>
    <dbReference type="NCBI Taxonomy" id="205917"/>
    <lineage>
        <taxon>Eukaryota</taxon>
        <taxon>Fungi</taxon>
        <taxon>Dikarya</taxon>
        <taxon>Basidiomycota</taxon>
        <taxon>Agaricomycotina</taxon>
        <taxon>Agaricomycetes</taxon>
        <taxon>Russulales</taxon>
        <taxon>Hericiaceae</taxon>
        <taxon>Dentipellis</taxon>
    </lineage>
</organism>
<feature type="compositionally biased region" description="Polar residues" evidence="1">
    <location>
        <begin position="201"/>
        <end position="210"/>
    </location>
</feature>
<feature type="compositionally biased region" description="Acidic residues" evidence="1">
    <location>
        <begin position="93"/>
        <end position="102"/>
    </location>
</feature>
<keyword evidence="3" id="KW-1185">Reference proteome</keyword>
<feature type="compositionally biased region" description="Acidic residues" evidence="1">
    <location>
        <begin position="134"/>
        <end position="160"/>
    </location>
</feature>
<gene>
    <name evidence="2" type="ORF">EVG20_g4973</name>
</gene>
<dbReference type="Proteomes" id="UP000298327">
    <property type="component" value="Unassembled WGS sequence"/>
</dbReference>
<protein>
    <submittedName>
        <fullName evidence="2">Uncharacterized protein</fullName>
    </submittedName>
</protein>
<dbReference type="EMBL" id="SEOQ01000277">
    <property type="protein sequence ID" value="TFY66111.1"/>
    <property type="molecule type" value="Genomic_DNA"/>
</dbReference>
<evidence type="ECO:0000313" key="3">
    <source>
        <dbReference type="Proteomes" id="UP000298327"/>
    </source>
</evidence>
<evidence type="ECO:0000313" key="2">
    <source>
        <dbReference type="EMBL" id="TFY66111.1"/>
    </source>
</evidence>
<proteinExistence type="predicted"/>
<evidence type="ECO:0000256" key="1">
    <source>
        <dbReference type="SAM" id="MobiDB-lite"/>
    </source>
</evidence>
<accession>A0A4Y9YX09</accession>
<sequence length="462" mass="51518">MAWPFFTATGGRFLPPRTPPRPPRPHPPRPPSLRSSFQQIWRPLESPESPTPAGNHDQQEPGFQQALTGMLAEDNNEDEPEIDQFSYILPDILNEEEGEEEAGGGAREDSENNGDQDADNEDGSDNEDGRDYDYSDDGSDDDNSDDDGDDDSDDDGDDTDYVDRREQEDSSEDEEIDFPWDEHTDNAHPDHLERSAADPISDSNHSTSSAEAVEQPVPLFDAAAIPLHSFERPREDQITNLFELIWAVLPPVPPLYHSGRLDKTKKPSKQSFDLPSRSQLKCIVYCPDMFKDIEGEVAARLRRISFDWNNPRHREFAVRVFPWHTAKDSATTVHSEVDTEDMVMAVMLRTAVAIQHALIIQDIPSDYKPVFPCFSSAHTKGGSKPDGILVTSGRYPNEVTPLCLEVKTHGVIGDETGKNPLTGIQREDVNNPTGARRFVMAKSAKEDSDVACKILSQASRPL</sequence>
<dbReference type="STRING" id="205917.A0A4Y9YX09"/>
<feature type="compositionally biased region" description="Basic and acidic residues" evidence="1">
    <location>
        <begin position="180"/>
        <end position="196"/>
    </location>
</feature>
<reference evidence="2 3" key="1">
    <citation type="submission" date="2019-02" db="EMBL/GenBank/DDBJ databases">
        <title>Genome sequencing of the rare red list fungi Dentipellis fragilis.</title>
        <authorList>
            <person name="Buettner E."/>
            <person name="Kellner H."/>
        </authorList>
    </citation>
    <scope>NUCLEOTIDE SEQUENCE [LARGE SCALE GENOMIC DNA]</scope>
    <source>
        <strain evidence="2 3">DSM 105465</strain>
    </source>
</reference>
<dbReference type="AlphaFoldDB" id="A0A4Y9YX09"/>
<comment type="caution">
    <text evidence="2">The sequence shown here is derived from an EMBL/GenBank/DDBJ whole genome shotgun (WGS) entry which is preliminary data.</text>
</comment>
<feature type="region of interest" description="Disordered" evidence="1">
    <location>
        <begin position="1"/>
        <end position="212"/>
    </location>
</feature>
<feature type="compositionally biased region" description="Acidic residues" evidence="1">
    <location>
        <begin position="169"/>
        <end position="179"/>
    </location>
</feature>